<evidence type="ECO:0000256" key="1">
    <source>
        <dbReference type="SAM" id="SignalP"/>
    </source>
</evidence>
<dbReference type="KEGG" id="mad:HP15_173"/>
<dbReference type="AlphaFoldDB" id="E4PK06"/>
<feature type="signal peptide" evidence="1">
    <location>
        <begin position="1"/>
        <end position="24"/>
    </location>
</feature>
<name>E4PK06_MARAH</name>
<accession>E4PK06</accession>
<reference evidence="3" key="2">
    <citation type="submission" date="2010-02" db="EMBL/GenBank/DDBJ databases">
        <title>Complete genome sequence of Marinobacter adhaerens type strain (HP15).</title>
        <authorList>
            <person name="Gaerdes A.A.M."/>
            <person name="Kaeppel E."/>
            <person name="Shezad A."/>
            <person name="Seebah S."/>
            <person name="Teeling H."/>
            <person name="Yarza P."/>
            <person name="Gloeckner F.O."/>
            <person name="Ullrich M.S."/>
        </authorList>
    </citation>
    <scope>NUCLEOTIDE SEQUENCE [LARGE SCALE GENOMIC DNA]</scope>
    <source>
        <strain evidence="3">DSM 23420 / HP15</strain>
    </source>
</reference>
<protein>
    <submittedName>
        <fullName evidence="2">Secreted protein</fullName>
    </submittedName>
</protein>
<dbReference type="PATRIC" id="fig|225937.3.peg.170"/>
<dbReference type="EMBL" id="CP001978">
    <property type="protein sequence ID" value="ADP95937.1"/>
    <property type="molecule type" value="Genomic_DNA"/>
</dbReference>
<gene>
    <name evidence="2" type="ordered locus">HP15_173</name>
</gene>
<sequence length="57" mass="6563">MPLVITPFYAFARLLYLMAMPSMSAVPTMHKDVDQWAGKQYQPRQSAKQMNLVFSPE</sequence>
<dbReference type="STRING" id="225937.HP15_173"/>
<evidence type="ECO:0000313" key="3">
    <source>
        <dbReference type="Proteomes" id="UP000007077"/>
    </source>
</evidence>
<proteinExistence type="predicted"/>
<keyword evidence="1" id="KW-0732">Signal</keyword>
<dbReference type="HOGENOM" id="CLU_211546_0_0_6"/>
<organism evidence="2 3">
    <name type="scientific">Marinobacter adhaerens (strain DSM 23420 / HP15)</name>
    <dbReference type="NCBI Taxonomy" id="225937"/>
    <lineage>
        <taxon>Bacteria</taxon>
        <taxon>Pseudomonadati</taxon>
        <taxon>Pseudomonadota</taxon>
        <taxon>Gammaproteobacteria</taxon>
        <taxon>Pseudomonadales</taxon>
        <taxon>Marinobacteraceae</taxon>
        <taxon>Marinobacter</taxon>
    </lineage>
</organism>
<feature type="chain" id="PRO_5003187146" evidence="1">
    <location>
        <begin position="25"/>
        <end position="57"/>
    </location>
</feature>
<evidence type="ECO:0000313" key="2">
    <source>
        <dbReference type="EMBL" id="ADP95937.1"/>
    </source>
</evidence>
<dbReference type="Proteomes" id="UP000007077">
    <property type="component" value="Chromosome"/>
</dbReference>
<reference evidence="2 3" key="1">
    <citation type="journal article" date="2010" name="Stand. Genomic Sci.">
        <title>Complete genome sequence of Marinobacter adhaerens type strain (HP15), a diatom-interacting marine microorganism.</title>
        <authorList>
            <person name="Gardes A."/>
            <person name="Kaeppel E."/>
            <person name="Shehzad A."/>
            <person name="Seebah S."/>
            <person name="Teeling H."/>
            <person name="Yarza P."/>
            <person name="Glockner F.O."/>
            <person name="Grossart H.P."/>
            <person name="Ullrich M.S."/>
        </authorList>
    </citation>
    <scope>NUCLEOTIDE SEQUENCE [LARGE SCALE GENOMIC DNA]</scope>
    <source>
        <strain evidence="3">DSM 23420 / HP15</strain>
    </source>
</reference>